<evidence type="ECO:0000256" key="3">
    <source>
        <dbReference type="ARBA" id="ARBA00023163"/>
    </source>
</evidence>
<keyword evidence="6" id="KW-1185">Reference proteome</keyword>
<dbReference type="SMART" id="SM00422">
    <property type="entry name" value="HTH_MERR"/>
    <property type="match status" value="1"/>
</dbReference>
<dbReference type="KEGG" id="mmyr:MXMO3_01953"/>
<evidence type="ECO:0000313" key="6">
    <source>
        <dbReference type="Proteomes" id="UP000258927"/>
    </source>
</evidence>
<dbReference type="RefSeq" id="WP_117395742.1">
    <property type="nucleotide sequence ID" value="NZ_CP021330.1"/>
</dbReference>
<evidence type="ECO:0000259" key="4">
    <source>
        <dbReference type="PROSITE" id="PS50937"/>
    </source>
</evidence>
<reference evidence="5 6" key="1">
    <citation type="submission" date="2017-05" db="EMBL/GenBank/DDBJ databases">
        <title>Genome Analysis of Maritalea myrionectae HL2708#5.</title>
        <authorList>
            <consortium name="Cotde Inc.-PKNU"/>
            <person name="Jang D."/>
            <person name="Oh H.-M."/>
        </authorList>
    </citation>
    <scope>NUCLEOTIDE SEQUENCE [LARGE SCALE GENOMIC DNA]</scope>
    <source>
        <strain evidence="5 6">HL2708#5</strain>
    </source>
</reference>
<dbReference type="Proteomes" id="UP000258927">
    <property type="component" value="Chromosome"/>
</dbReference>
<dbReference type="PRINTS" id="PR00040">
    <property type="entry name" value="HTHMERR"/>
</dbReference>
<keyword evidence="1" id="KW-0805">Transcription regulation</keyword>
<dbReference type="PANTHER" id="PTHR30204">
    <property type="entry name" value="REDOX-CYCLING DRUG-SENSING TRANSCRIPTIONAL ACTIVATOR SOXR"/>
    <property type="match status" value="1"/>
</dbReference>
<dbReference type="InterPro" id="IPR047057">
    <property type="entry name" value="MerR_fam"/>
</dbReference>
<sequence length="145" mass="16152">MARQAQRLTIGALAKATGVTTPTIRYYEDIELLPPAERSENGQRMYVQTDVSRLIFIKRCRDFGFSIERVRLLSGLSVSQDKDCSEVRDIARVHLDEVRTRLEELKALECSLSNFVGACDKACAGGASVDCTIFKDISEPTQNCC</sequence>
<dbReference type="SUPFAM" id="SSF46955">
    <property type="entry name" value="Putative DNA-binding domain"/>
    <property type="match status" value="1"/>
</dbReference>
<keyword evidence="3" id="KW-0804">Transcription</keyword>
<dbReference type="STRING" id="1122213.GCA_000423365_02253"/>
<evidence type="ECO:0000256" key="2">
    <source>
        <dbReference type="ARBA" id="ARBA00023125"/>
    </source>
</evidence>
<proteinExistence type="predicted"/>
<dbReference type="EMBL" id="CP021330">
    <property type="protein sequence ID" value="AVX04477.1"/>
    <property type="molecule type" value="Genomic_DNA"/>
</dbReference>
<dbReference type="GO" id="GO:0003677">
    <property type="term" value="F:DNA binding"/>
    <property type="evidence" value="ECO:0007669"/>
    <property type="project" value="UniProtKB-KW"/>
</dbReference>
<dbReference type="PANTHER" id="PTHR30204:SF94">
    <property type="entry name" value="HEAVY METAL-DEPENDENT TRANSCRIPTIONAL REGULATOR HI_0293-RELATED"/>
    <property type="match status" value="1"/>
</dbReference>
<dbReference type="PROSITE" id="PS50937">
    <property type="entry name" value="HTH_MERR_2"/>
    <property type="match status" value="1"/>
</dbReference>
<feature type="domain" description="HTH merR-type" evidence="4">
    <location>
        <begin position="7"/>
        <end position="76"/>
    </location>
</feature>
<dbReference type="InterPro" id="IPR000551">
    <property type="entry name" value="MerR-type_HTH_dom"/>
</dbReference>
<dbReference type="InterPro" id="IPR009061">
    <property type="entry name" value="DNA-bd_dom_put_sf"/>
</dbReference>
<protein>
    <submittedName>
        <fullName evidence="5">HTH-type transcriptional regulator ZntR like protein</fullName>
    </submittedName>
</protein>
<keyword evidence="2" id="KW-0238">DNA-binding</keyword>
<dbReference type="Pfam" id="PF13411">
    <property type="entry name" value="MerR_1"/>
    <property type="match status" value="1"/>
</dbReference>
<organism evidence="5 6">
    <name type="scientific">Maritalea myrionectae</name>
    <dbReference type="NCBI Taxonomy" id="454601"/>
    <lineage>
        <taxon>Bacteria</taxon>
        <taxon>Pseudomonadati</taxon>
        <taxon>Pseudomonadota</taxon>
        <taxon>Alphaproteobacteria</taxon>
        <taxon>Hyphomicrobiales</taxon>
        <taxon>Devosiaceae</taxon>
        <taxon>Maritalea</taxon>
    </lineage>
</organism>
<name>A0A2R4MEL0_9HYPH</name>
<accession>A0A2R4MEL0</accession>
<dbReference type="Gene3D" id="1.10.1660.10">
    <property type="match status" value="1"/>
</dbReference>
<gene>
    <name evidence="5" type="ORF">MXMO3_01953</name>
</gene>
<evidence type="ECO:0000256" key="1">
    <source>
        <dbReference type="ARBA" id="ARBA00023015"/>
    </source>
</evidence>
<dbReference type="GO" id="GO:0003700">
    <property type="term" value="F:DNA-binding transcription factor activity"/>
    <property type="evidence" value="ECO:0007669"/>
    <property type="project" value="InterPro"/>
</dbReference>
<evidence type="ECO:0000313" key="5">
    <source>
        <dbReference type="EMBL" id="AVX04477.1"/>
    </source>
</evidence>
<dbReference type="CDD" id="cd04785">
    <property type="entry name" value="HTH_CadR-PbrR-like"/>
    <property type="match status" value="1"/>
</dbReference>
<dbReference type="AlphaFoldDB" id="A0A2R4MEL0"/>